<comment type="caution">
    <text evidence="1">The sequence shown here is derived from an EMBL/GenBank/DDBJ whole genome shotgun (WGS) entry which is preliminary data.</text>
</comment>
<reference evidence="2" key="1">
    <citation type="journal article" date="2019" name="Int. J. Syst. Evol. Microbiol.">
        <title>The Global Catalogue of Microorganisms (GCM) 10K type strain sequencing project: providing services to taxonomists for standard genome sequencing and annotation.</title>
        <authorList>
            <consortium name="The Broad Institute Genomics Platform"/>
            <consortium name="The Broad Institute Genome Sequencing Center for Infectious Disease"/>
            <person name="Wu L."/>
            <person name="Ma J."/>
        </authorList>
    </citation>
    <scope>NUCLEOTIDE SEQUENCE [LARGE SCALE GENOMIC DNA]</scope>
    <source>
        <strain evidence="2">JCM 16221</strain>
    </source>
</reference>
<dbReference type="Pfam" id="PF04525">
    <property type="entry name" value="LOR"/>
    <property type="match status" value="1"/>
</dbReference>
<proteinExistence type="predicted"/>
<organism evidence="1 2">
    <name type="scientific">Saccharopolyspora halophila</name>
    <dbReference type="NCBI Taxonomy" id="405551"/>
    <lineage>
        <taxon>Bacteria</taxon>
        <taxon>Bacillati</taxon>
        <taxon>Actinomycetota</taxon>
        <taxon>Actinomycetes</taxon>
        <taxon>Pseudonocardiales</taxon>
        <taxon>Pseudonocardiaceae</taxon>
        <taxon>Saccharopolyspora</taxon>
    </lineage>
</organism>
<gene>
    <name evidence="1" type="ORF">GCM10009854_47950</name>
</gene>
<protein>
    <submittedName>
        <fullName evidence="1">Uncharacterized protein</fullName>
    </submittedName>
</protein>
<evidence type="ECO:0000313" key="1">
    <source>
        <dbReference type="EMBL" id="GAA2362710.1"/>
    </source>
</evidence>
<sequence>MDLDQFQRVTTLHMRQRVTLMVNRYEIRADDGQGREGELVAFAQQRRAKLKEEVTLYTGEDKNEVVASFKARKMIDLGSGYDVADADGASIGLFRKDFGKSLARSTWHLEQPGLGTYTGQERSMPIALLRRVWEFVPFLENIPFFFPYHFDFDADGADVLSVEKKIAFRDRYVITVNDPQLDRRLVLAQAVALDALQAR</sequence>
<name>A0ABN3GWD7_9PSEU</name>
<dbReference type="RefSeq" id="WP_344137462.1">
    <property type="nucleotide sequence ID" value="NZ_BAAARA010000024.1"/>
</dbReference>
<keyword evidence="2" id="KW-1185">Reference proteome</keyword>
<accession>A0ABN3GWD7</accession>
<dbReference type="EMBL" id="BAAARA010000024">
    <property type="protein sequence ID" value="GAA2362710.1"/>
    <property type="molecule type" value="Genomic_DNA"/>
</dbReference>
<evidence type="ECO:0000313" key="2">
    <source>
        <dbReference type="Proteomes" id="UP001501218"/>
    </source>
</evidence>
<dbReference type="Proteomes" id="UP001501218">
    <property type="component" value="Unassembled WGS sequence"/>
</dbReference>
<dbReference type="InterPro" id="IPR007612">
    <property type="entry name" value="LOR"/>
</dbReference>